<dbReference type="PANTHER" id="PTHR10077">
    <property type="entry name" value="CALPASTATIN"/>
    <property type="match status" value="1"/>
</dbReference>
<feature type="region of interest" description="Disordered" evidence="12">
    <location>
        <begin position="790"/>
        <end position="814"/>
    </location>
</feature>
<keyword evidence="8" id="KW-0677">Repeat</keyword>
<feature type="compositionally biased region" description="Basic and acidic residues" evidence="12">
    <location>
        <begin position="370"/>
        <end position="386"/>
    </location>
</feature>
<feature type="region of interest" description="Disordered" evidence="12">
    <location>
        <begin position="895"/>
        <end position="932"/>
    </location>
</feature>
<evidence type="ECO:0000256" key="5">
    <source>
        <dbReference type="ARBA" id="ARBA00022553"/>
    </source>
</evidence>
<keyword evidence="14" id="KW-1185">Reference proteome</keyword>
<feature type="compositionally biased region" description="Low complexity" evidence="12">
    <location>
        <begin position="50"/>
        <end position="89"/>
    </location>
</feature>
<dbReference type="Proteomes" id="UP000829720">
    <property type="component" value="Unassembled WGS sequence"/>
</dbReference>
<feature type="compositionally biased region" description="Low complexity" evidence="12">
    <location>
        <begin position="657"/>
        <end position="674"/>
    </location>
</feature>
<dbReference type="InterPro" id="IPR026998">
    <property type="entry name" value="Calpastatin"/>
</dbReference>
<evidence type="ECO:0000256" key="12">
    <source>
        <dbReference type="SAM" id="MobiDB-lite"/>
    </source>
</evidence>
<keyword evidence="7" id="KW-0789">Thiol protease inhibitor</keyword>
<evidence type="ECO:0000256" key="11">
    <source>
        <dbReference type="ARBA" id="ARBA00033013"/>
    </source>
</evidence>
<organism evidence="13 14">
    <name type="scientific">Albula goreensis</name>
    <dbReference type="NCBI Taxonomy" id="1534307"/>
    <lineage>
        <taxon>Eukaryota</taxon>
        <taxon>Metazoa</taxon>
        <taxon>Chordata</taxon>
        <taxon>Craniata</taxon>
        <taxon>Vertebrata</taxon>
        <taxon>Euteleostomi</taxon>
        <taxon>Actinopterygii</taxon>
        <taxon>Neopterygii</taxon>
        <taxon>Teleostei</taxon>
        <taxon>Albuliformes</taxon>
        <taxon>Albulidae</taxon>
        <taxon>Albula</taxon>
    </lineage>
</organism>
<dbReference type="AlphaFoldDB" id="A0A8T3E902"/>
<protein>
    <recommendedName>
        <fullName evidence="3">Calpastatin</fullName>
    </recommendedName>
    <alternativeName>
        <fullName evidence="11">Calpain inhibitor</fullName>
    </alternativeName>
</protein>
<feature type="compositionally biased region" description="Basic and acidic residues" evidence="12">
    <location>
        <begin position="706"/>
        <end position="719"/>
    </location>
</feature>
<evidence type="ECO:0000256" key="8">
    <source>
        <dbReference type="ARBA" id="ARBA00022737"/>
    </source>
</evidence>
<feature type="compositionally biased region" description="Basic and acidic residues" evidence="12">
    <location>
        <begin position="536"/>
        <end position="549"/>
    </location>
</feature>
<feature type="compositionally biased region" description="Polar residues" evidence="12">
    <location>
        <begin position="23"/>
        <end position="41"/>
    </location>
</feature>
<comment type="similarity">
    <text evidence="2">Belongs to the protease inhibitor I27 (calpastatin) family.</text>
</comment>
<comment type="caution">
    <text evidence="13">The sequence shown here is derived from an EMBL/GenBank/DDBJ whole genome shotgun (WGS) entry which is preliminary data.</text>
</comment>
<feature type="region of interest" description="Disordered" evidence="12">
    <location>
        <begin position="645"/>
        <end position="765"/>
    </location>
</feature>
<evidence type="ECO:0000256" key="7">
    <source>
        <dbReference type="ARBA" id="ARBA00022704"/>
    </source>
</evidence>
<dbReference type="InterPro" id="IPR001259">
    <property type="entry name" value="Prot_inh_calpain"/>
</dbReference>
<keyword evidence="9" id="KW-0832">Ubl conjugation</keyword>
<dbReference type="GO" id="GO:0005737">
    <property type="term" value="C:cytoplasm"/>
    <property type="evidence" value="ECO:0007669"/>
    <property type="project" value="TreeGrafter"/>
</dbReference>
<evidence type="ECO:0000256" key="10">
    <source>
        <dbReference type="ARBA" id="ARBA00022990"/>
    </source>
</evidence>
<keyword evidence="5" id="KW-0597">Phosphoprotein</keyword>
<sequence length="1076" mass="110353">MGQILSWIRGPRDSQAVQDVAVEQQSQPKSATSTPVAQVSTMKPAEFEKAATSSSTATASQPTATTTAAGTAGTVSAAGAAVKPGAPGATTSKESPTTAPVSPTKAVPKTAGGNPSTAAVQAEGIKPKEVPKEAPKSMPMAQAKVEPAKVEPPKPAAGAGKVEPPKPAAGGVKVEPPKPAAGAVKVEPPKPAAGAVKVEPPKAAAGGVKVEPPKPAAGGVKVEPPKPAAGAVKVEPPKAAAGGAKVEPPKPAAGGVKVEPPKPAAGAAKVEPPKPAAGGVKVEPPKPAAGATGVATVAGAVATKGKPEVQVEVGPSTVTKKDEKHDVDPFAALADSLPSSKPLVPTAPVYTGPEVKEHGITTEEGILCGEDERTLPPGYRFEDMDKNIPPGTAEVKPMKPMSTDEALDSLSFGFVSTPPPSVEKKEPKVENVAAIDALSAGFNFAPPPPSTQKKAEDKFPANVQSTEQMKSPAPPADKKAKVEKAADDFSLMGAMGSPKAPADSKAKTDEGASMSLDALSALGDTLAAPEPAPEPPKIRPEDIVQEDKLKAKKGVRVGEKEDSIPPEYRFKEEKLKDLPPPKKRGEALDLLSGDFATPAAAPVVQAPVVTPAAPPKQPKVEELKALDELAGDFVAPTKAASVLAPVVPPSLPPQQKAPPTAAASPAPTASNAPKVATTDEGASMSLDALSALGDTLAAPEPAPEPPKIRPEDIVQEDKLKSKKGVRVGEREDSIPPEYRFKEEKLKDLPPPKKEPSLDTGEALDLLSGDFDTPAAAPVVQAPVATLAARPKQSLKDVSTVRAPAATSAAPSKQAESDFALDALAGDFVSSAAAPTVQASVAQPAQAARQLSSGTADALDALSETLMDSTPAPEPAPLPVKDIVKEKKIVEEKLIKMGERDDSLPPEFRPSEKDKKEMEKAKAQADVRPKEKLMDDTAALDLLSSDFSSPAAPPAAVPSQAAAATAPQTQLAAPTVEALPSQAASGAVLDALSDTLLPNTAGFQPKDTPVVDKPKVKTGKSKSRSKKQAVEDTSATDELSVKSRSLKVPSTRYSRHPSLSMESGYLFGELLWKKKYF</sequence>
<evidence type="ECO:0000313" key="14">
    <source>
        <dbReference type="Proteomes" id="UP000829720"/>
    </source>
</evidence>
<dbReference type="PANTHER" id="PTHR10077:SF0">
    <property type="entry name" value="CALPASTATIN"/>
    <property type="match status" value="1"/>
</dbReference>
<keyword evidence="10" id="KW-0007">Acetylation</keyword>
<feature type="region of interest" description="Disordered" evidence="12">
    <location>
        <begin position="332"/>
        <end position="400"/>
    </location>
</feature>
<keyword evidence="4" id="KW-1017">Isopeptide bond</keyword>
<evidence type="ECO:0000256" key="4">
    <source>
        <dbReference type="ARBA" id="ARBA00022499"/>
    </source>
</evidence>
<evidence type="ECO:0000256" key="9">
    <source>
        <dbReference type="ARBA" id="ARBA00022843"/>
    </source>
</evidence>
<evidence type="ECO:0000313" key="13">
    <source>
        <dbReference type="EMBL" id="KAI1904644.1"/>
    </source>
</evidence>
<evidence type="ECO:0000256" key="6">
    <source>
        <dbReference type="ARBA" id="ARBA00022690"/>
    </source>
</evidence>
<evidence type="ECO:0000256" key="1">
    <source>
        <dbReference type="ARBA" id="ARBA00002637"/>
    </source>
</evidence>
<reference evidence="13" key="1">
    <citation type="submission" date="2021-01" db="EMBL/GenBank/DDBJ databases">
        <authorList>
            <person name="Zahm M."/>
            <person name="Roques C."/>
            <person name="Cabau C."/>
            <person name="Klopp C."/>
            <person name="Donnadieu C."/>
            <person name="Jouanno E."/>
            <person name="Lampietro C."/>
            <person name="Louis A."/>
            <person name="Herpin A."/>
            <person name="Echchiki A."/>
            <person name="Berthelot C."/>
            <person name="Parey E."/>
            <person name="Roest-Crollius H."/>
            <person name="Braasch I."/>
            <person name="Postlethwait J."/>
            <person name="Bobe J."/>
            <person name="Montfort J."/>
            <person name="Bouchez O."/>
            <person name="Begum T."/>
            <person name="Mejri S."/>
            <person name="Adams A."/>
            <person name="Chen W.-J."/>
            <person name="Guiguen Y."/>
        </authorList>
    </citation>
    <scope>NUCLEOTIDE SEQUENCE</scope>
    <source>
        <tissue evidence="13">Blood</tissue>
    </source>
</reference>
<feature type="region of interest" description="Disordered" evidence="12">
    <location>
        <begin position="1"/>
        <end position="290"/>
    </location>
</feature>
<feature type="compositionally biased region" description="Basic and acidic residues" evidence="12">
    <location>
        <begin position="476"/>
        <end position="487"/>
    </location>
</feature>
<feature type="compositionally biased region" description="Low complexity" evidence="12">
    <location>
        <begin position="956"/>
        <end position="974"/>
    </location>
</feature>
<evidence type="ECO:0000256" key="3">
    <source>
        <dbReference type="ARBA" id="ARBA00017619"/>
    </source>
</evidence>
<feature type="compositionally biased region" description="Basic residues" evidence="12">
    <location>
        <begin position="1015"/>
        <end position="1026"/>
    </location>
</feature>
<proteinExistence type="inferred from homology"/>
<name>A0A8T3E902_9TELE</name>
<feature type="region of interest" description="Disordered" evidence="12">
    <location>
        <begin position="440"/>
        <end position="587"/>
    </location>
</feature>
<feature type="region of interest" description="Disordered" evidence="12">
    <location>
        <begin position="944"/>
        <end position="979"/>
    </location>
</feature>
<dbReference type="GO" id="GO:0010859">
    <property type="term" value="F:calcium-dependent cysteine-type endopeptidase inhibitor activity"/>
    <property type="evidence" value="ECO:0007669"/>
    <property type="project" value="TreeGrafter"/>
</dbReference>
<feature type="compositionally biased region" description="Polar residues" evidence="12">
    <location>
        <begin position="90"/>
        <end position="101"/>
    </location>
</feature>
<dbReference type="Pfam" id="PF00748">
    <property type="entry name" value="Calpain_inhib"/>
    <property type="match status" value="4"/>
</dbReference>
<dbReference type="OrthoDB" id="8926414at2759"/>
<dbReference type="EMBL" id="JAERUA010000001">
    <property type="protein sequence ID" value="KAI1904644.1"/>
    <property type="molecule type" value="Genomic_DNA"/>
</dbReference>
<comment type="function">
    <text evidence="1">Specific inhibition of calpain (calcium-dependent cysteine protease). Plays a key role in postmortem tenderization of meat and have been proposed to be involved in muscle protein degradation in living tissue.</text>
</comment>
<keyword evidence="6" id="KW-0646">Protease inhibitor</keyword>
<feature type="compositionally biased region" description="Basic and acidic residues" evidence="12">
    <location>
        <begin position="125"/>
        <end position="135"/>
    </location>
</feature>
<feature type="compositionally biased region" description="Basic and acidic residues" evidence="12">
    <location>
        <begin position="726"/>
        <end position="756"/>
    </location>
</feature>
<feature type="compositionally biased region" description="Pro residues" evidence="12">
    <location>
        <begin position="646"/>
        <end position="656"/>
    </location>
</feature>
<accession>A0A8T3E902</accession>
<feature type="compositionally biased region" description="Basic and acidic residues" evidence="12">
    <location>
        <begin position="556"/>
        <end position="587"/>
    </location>
</feature>
<feature type="region of interest" description="Disordered" evidence="12">
    <location>
        <begin position="996"/>
        <end position="1055"/>
    </location>
</feature>
<gene>
    <name evidence="13" type="ORF">AGOR_G00007810</name>
</gene>
<evidence type="ECO:0000256" key="2">
    <source>
        <dbReference type="ARBA" id="ARBA00009487"/>
    </source>
</evidence>